<evidence type="ECO:0000259" key="2">
    <source>
        <dbReference type="Pfam" id="PF00561"/>
    </source>
</evidence>
<dbReference type="SUPFAM" id="SSF53474">
    <property type="entry name" value="alpha/beta-Hydrolases"/>
    <property type="match status" value="1"/>
</dbReference>
<dbReference type="InterPro" id="IPR000073">
    <property type="entry name" value="AB_hydrolase_1"/>
</dbReference>
<dbReference type="EMBL" id="CP002961">
    <property type="protein sequence ID" value="AFK01822.1"/>
    <property type="molecule type" value="Genomic_DNA"/>
</dbReference>
<keyword evidence="1" id="KW-1133">Transmembrane helix</keyword>
<proteinExistence type="predicted"/>
<evidence type="ECO:0000256" key="1">
    <source>
        <dbReference type="SAM" id="Phobius"/>
    </source>
</evidence>
<sequence>MTKFGLNSNTMNNIFKTLKYFILLIIGLILITSTIFWKNDIPLETLKQKYANTESKFVEIDGMNVHYRDEGIRNDSTPIILIHGTGASLHTWEGWVNALKKEHRVIRLDLPAYGLTGPNPNKDYSQAFYSSFMNDFLSKIGVNRCIMAGNSLGGSITWNFAVQFPEKVTKMILVDAGGYPTKSKSVPVAFQLAGWPVVKNLFKYITPRSIVQKSVENVYADKSKVSEELIDRYYDLSLRKGNREAFIDRMSEFRNKGISADNSGKIKGLSMPTLIIWGDKDFLIPLDVAQKFHADLPNDTLVVFKNSGHTPMEEDAEKTVAVVKEFLKK</sequence>
<reference evidence="3 4" key="1">
    <citation type="submission" date="2011-07" db="EMBL/GenBank/DDBJ databases">
        <title>The complete genome of chromosome of Emticicia oligotrophica DSM 17448.</title>
        <authorList>
            <consortium name="US DOE Joint Genome Institute (JGI-PGF)"/>
            <person name="Lucas S."/>
            <person name="Han J."/>
            <person name="Lapidus A."/>
            <person name="Bruce D."/>
            <person name="Goodwin L."/>
            <person name="Pitluck S."/>
            <person name="Peters L."/>
            <person name="Kyrpides N."/>
            <person name="Mavromatis K."/>
            <person name="Ivanova N."/>
            <person name="Ovchinnikova G."/>
            <person name="Teshima H."/>
            <person name="Detter J.C."/>
            <person name="Tapia R."/>
            <person name="Han C."/>
            <person name="Land M."/>
            <person name="Hauser L."/>
            <person name="Markowitz V."/>
            <person name="Cheng J.-F."/>
            <person name="Hugenholtz P."/>
            <person name="Woyke T."/>
            <person name="Wu D."/>
            <person name="Tindall B."/>
            <person name="Pomrenke H."/>
            <person name="Brambilla E."/>
            <person name="Klenk H.-P."/>
            <person name="Eisen J.A."/>
        </authorList>
    </citation>
    <scope>NUCLEOTIDE SEQUENCE [LARGE SCALE GENOMIC DNA]</scope>
    <source>
        <strain evidence="3 4">DSM 17448</strain>
    </source>
</reference>
<organism evidence="3 4">
    <name type="scientific">Emticicia oligotrophica (strain DSM 17448 / CIP 109782 / MTCC 6937 / GPTSA100-15)</name>
    <dbReference type="NCBI Taxonomy" id="929562"/>
    <lineage>
        <taxon>Bacteria</taxon>
        <taxon>Pseudomonadati</taxon>
        <taxon>Bacteroidota</taxon>
        <taxon>Cytophagia</taxon>
        <taxon>Cytophagales</taxon>
        <taxon>Leadbetterellaceae</taxon>
        <taxon>Emticicia</taxon>
    </lineage>
</organism>
<protein>
    <submittedName>
        <fullName evidence="3">Alpha/beta hydrolase fold containing protein</fullName>
    </submittedName>
</protein>
<dbReference type="GO" id="GO:0016787">
    <property type="term" value="F:hydrolase activity"/>
    <property type="evidence" value="ECO:0007669"/>
    <property type="project" value="UniProtKB-KW"/>
</dbReference>
<dbReference type="Gene3D" id="3.40.50.1820">
    <property type="entry name" value="alpha/beta hydrolase"/>
    <property type="match status" value="1"/>
</dbReference>
<gene>
    <name evidence="3" type="ordered locus">Emtol_0669</name>
</gene>
<dbReference type="PRINTS" id="PR00111">
    <property type="entry name" value="ABHYDROLASE"/>
</dbReference>
<dbReference type="Pfam" id="PF00561">
    <property type="entry name" value="Abhydrolase_1"/>
    <property type="match status" value="1"/>
</dbReference>
<evidence type="ECO:0000313" key="4">
    <source>
        <dbReference type="Proteomes" id="UP000002875"/>
    </source>
</evidence>
<dbReference type="PANTHER" id="PTHR46438">
    <property type="entry name" value="ALPHA/BETA-HYDROLASES SUPERFAMILY PROTEIN"/>
    <property type="match status" value="1"/>
</dbReference>
<feature type="domain" description="AB hydrolase-1" evidence="2">
    <location>
        <begin position="78"/>
        <end position="315"/>
    </location>
</feature>
<name>A0ABM5MXG9_EMTOG</name>
<evidence type="ECO:0000313" key="3">
    <source>
        <dbReference type="EMBL" id="AFK01822.1"/>
    </source>
</evidence>
<accession>A0ABM5MXG9</accession>
<feature type="transmembrane region" description="Helical" evidence="1">
    <location>
        <begin position="20"/>
        <end position="37"/>
    </location>
</feature>
<keyword evidence="3" id="KW-0378">Hydrolase</keyword>
<dbReference type="InterPro" id="IPR029058">
    <property type="entry name" value="AB_hydrolase_fold"/>
</dbReference>
<keyword evidence="4" id="KW-1185">Reference proteome</keyword>
<dbReference type="PANTHER" id="PTHR46438:SF11">
    <property type="entry name" value="LIPASE-RELATED"/>
    <property type="match status" value="1"/>
</dbReference>
<keyword evidence="1" id="KW-0812">Transmembrane</keyword>
<dbReference type="Proteomes" id="UP000002875">
    <property type="component" value="Chromosome"/>
</dbReference>
<keyword evidence="1" id="KW-0472">Membrane</keyword>